<dbReference type="Proteomes" id="UP001215712">
    <property type="component" value="Unassembled WGS sequence"/>
</dbReference>
<evidence type="ECO:0000256" key="2">
    <source>
        <dbReference type="SAM" id="SignalP"/>
    </source>
</evidence>
<evidence type="ECO:0000256" key="1">
    <source>
        <dbReference type="SAM" id="MobiDB-lite"/>
    </source>
</evidence>
<proteinExistence type="predicted"/>
<name>A0AAD6MVS9_9EURO</name>
<dbReference type="AlphaFoldDB" id="A0AAD6MVS9"/>
<gene>
    <name evidence="3" type="ORF">N7493_006666</name>
</gene>
<organism evidence="3 4">
    <name type="scientific">Penicillium malachiteum</name>
    <dbReference type="NCBI Taxonomy" id="1324776"/>
    <lineage>
        <taxon>Eukaryota</taxon>
        <taxon>Fungi</taxon>
        <taxon>Dikarya</taxon>
        <taxon>Ascomycota</taxon>
        <taxon>Pezizomycotina</taxon>
        <taxon>Eurotiomycetes</taxon>
        <taxon>Eurotiomycetidae</taxon>
        <taxon>Eurotiales</taxon>
        <taxon>Aspergillaceae</taxon>
        <taxon>Penicillium</taxon>
    </lineage>
</organism>
<keyword evidence="2" id="KW-0732">Signal</keyword>
<sequence>MHYSVLTLATLLAQSQAQLVPMPFGMAPVSIPQGTDQNTNGQGNIGGMGNIPYASSMAPQISMAPIATPMSSSMIPQRPVHSQSFSHGYAYSANHHYHYHMTPVASPSHYVKHMSMQASATMSVKIPNHALHAPHPHEGFKIPKPPSDIPQAPDFTSQNGASSHAGGYSGGNGNGFTETHPDQDNNSETPVVYSDGSEAPIPEMGDIMGPNMGMESNRGSSIAPVDSMKPGTNVAPVLPQKSHGADLGNAFCMGDCYQSKEDAKCQKPYTSPVFQDEQGCYSCCFTSPDFK</sequence>
<evidence type="ECO:0000313" key="4">
    <source>
        <dbReference type="Proteomes" id="UP001215712"/>
    </source>
</evidence>
<reference evidence="3" key="1">
    <citation type="journal article" date="2023" name="IMA Fungus">
        <title>Comparative genomic study of the Penicillium genus elucidates a diverse pangenome and 15 lateral gene transfer events.</title>
        <authorList>
            <person name="Petersen C."/>
            <person name="Sorensen T."/>
            <person name="Nielsen M.R."/>
            <person name="Sondergaard T.E."/>
            <person name="Sorensen J.L."/>
            <person name="Fitzpatrick D.A."/>
            <person name="Frisvad J.C."/>
            <person name="Nielsen K.L."/>
        </authorList>
    </citation>
    <scope>NUCLEOTIDE SEQUENCE</scope>
    <source>
        <strain evidence="3">IBT 17514</strain>
    </source>
</reference>
<accession>A0AAD6MVS9</accession>
<keyword evidence="4" id="KW-1185">Reference proteome</keyword>
<dbReference type="EMBL" id="JAQJAN010000008">
    <property type="protein sequence ID" value="KAJ5724938.1"/>
    <property type="molecule type" value="Genomic_DNA"/>
</dbReference>
<feature type="region of interest" description="Disordered" evidence="1">
    <location>
        <begin position="130"/>
        <end position="202"/>
    </location>
</feature>
<evidence type="ECO:0000313" key="3">
    <source>
        <dbReference type="EMBL" id="KAJ5724938.1"/>
    </source>
</evidence>
<reference evidence="3" key="2">
    <citation type="submission" date="2023-01" db="EMBL/GenBank/DDBJ databases">
        <authorList>
            <person name="Petersen C."/>
        </authorList>
    </citation>
    <scope>NUCLEOTIDE SEQUENCE</scope>
    <source>
        <strain evidence="3">IBT 17514</strain>
    </source>
</reference>
<protein>
    <submittedName>
        <fullName evidence="3">Uncharacterized protein</fullName>
    </submittedName>
</protein>
<comment type="caution">
    <text evidence="3">The sequence shown here is derived from an EMBL/GenBank/DDBJ whole genome shotgun (WGS) entry which is preliminary data.</text>
</comment>
<feature type="signal peptide" evidence="2">
    <location>
        <begin position="1"/>
        <end position="17"/>
    </location>
</feature>
<feature type="chain" id="PRO_5042212035" evidence="2">
    <location>
        <begin position="18"/>
        <end position="291"/>
    </location>
</feature>